<comment type="caution">
    <text evidence="1">The sequence shown here is derived from an EMBL/GenBank/DDBJ whole genome shotgun (WGS) entry which is preliminary data.</text>
</comment>
<evidence type="ECO:0000313" key="1">
    <source>
        <dbReference type="EMBL" id="KAF0027065.1"/>
    </source>
</evidence>
<protein>
    <submittedName>
        <fullName evidence="1">Uncharacterized protein</fullName>
    </submittedName>
</protein>
<sequence>MCRVDQNPQGARVRTVRARWVRADTCWRAFHLHEKRAAAHRASAPPRAPEGAPCMDINPCAFKALSRDLSGHLLKQNQRSWSGENALCG</sequence>
<reference evidence="1 2" key="1">
    <citation type="submission" date="2019-06" db="EMBL/GenBank/DDBJ databases">
        <title>Draft genomes of female and male turbot (Scophthalmus maximus).</title>
        <authorList>
            <person name="Xu H."/>
            <person name="Xu X.-W."/>
            <person name="Shao C."/>
            <person name="Chen S."/>
        </authorList>
    </citation>
    <scope>NUCLEOTIDE SEQUENCE [LARGE SCALE GENOMIC DNA]</scope>
    <source>
        <strain evidence="1">Ysfricsl-2016a</strain>
        <tissue evidence="1">Blood</tissue>
    </source>
</reference>
<gene>
    <name evidence="1" type="ORF">F2P81_019806</name>
</gene>
<name>A0A6A4S492_SCOMX</name>
<dbReference type="AlphaFoldDB" id="A0A6A4S492"/>
<organism evidence="1 2">
    <name type="scientific">Scophthalmus maximus</name>
    <name type="common">Turbot</name>
    <name type="synonym">Psetta maxima</name>
    <dbReference type="NCBI Taxonomy" id="52904"/>
    <lineage>
        <taxon>Eukaryota</taxon>
        <taxon>Metazoa</taxon>
        <taxon>Chordata</taxon>
        <taxon>Craniata</taxon>
        <taxon>Vertebrata</taxon>
        <taxon>Euteleostomi</taxon>
        <taxon>Actinopterygii</taxon>
        <taxon>Neopterygii</taxon>
        <taxon>Teleostei</taxon>
        <taxon>Neoteleostei</taxon>
        <taxon>Acanthomorphata</taxon>
        <taxon>Carangaria</taxon>
        <taxon>Pleuronectiformes</taxon>
        <taxon>Pleuronectoidei</taxon>
        <taxon>Scophthalmidae</taxon>
        <taxon>Scophthalmus</taxon>
    </lineage>
</organism>
<dbReference type="Proteomes" id="UP000438429">
    <property type="component" value="Unassembled WGS sequence"/>
</dbReference>
<accession>A0A6A4S492</accession>
<dbReference type="EMBL" id="VEVO01000018">
    <property type="protein sequence ID" value="KAF0027065.1"/>
    <property type="molecule type" value="Genomic_DNA"/>
</dbReference>
<proteinExistence type="predicted"/>
<evidence type="ECO:0000313" key="2">
    <source>
        <dbReference type="Proteomes" id="UP000438429"/>
    </source>
</evidence>